<reference evidence="3" key="1">
    <citation type="journal article" date="2017" name="J. Biotechnol.">
        <title>Complete genome sequence of Novosphingobium resinovorum SA1, a versatile xenobiotic-degrading bacterium capable of utilizing sulfanilic acid.</title>
        <authorList>
            <person name="Hegedus B."/>
            <person name="Kos P.B."/>
            <person name="Balint B."/>
            <person name="Maroti G."/>
            <person name="Gan H.M."/>
            <person name="Perei K."/>
            <person name="Rakhely G."/>
        </authorList>
    </citation>
    <scope>NUCLEOTIDE SEQUENCE [LARGE SCALE GENOMIC DNA]</scope>
    <source>
        <strain evidence="3">SA1</strain>
    </source>
</reference>
<dbReference type="Proteomes" id="UP000094626">
    <property type="component" value="Chromosome"/>
</dbReference>
<keyword evidence="3" id="KW-1185">Reference proteome</keyword>
<sequence length="66" mass="7222">MPLMPHGKRGARPRGLRQAQAERSWRSVLVGERSIENQIVIPAKAGTALVMSQPLGEAGMKLERVC</sequence>
<proteinExistence type="predicted"/>
<name>A0A1D8A7E0_9SPHN</name>
<feature type="compositionally biased region" description="Basic residues" evidence="1">
    <location>
        <begin position="1"/>
        <end position="15"/>
    </location>
</feature>
<evidence type="ECO:0000313" key="3">
    <source>
        <dbReference type="Proteomes" id="UP000094626"/>
    </source>
</evidence>
<gene>
    <name evidence="2" type="ORF">BES08_15635</name>
</gene>
<evidence type="ECO:0000313" key="2">
    <source>
        <dbReference type="EMBL" id="AOR78025.1"/>
    </source>
</evidence>
<dbReference type="AlphaFoldDB" id="A0A1D8A7E0"/>
<protein>
    <submittedName>
        <fullName evidence="2">Uncharacterized protein</fullName>
    </submittedName>
</protein>
<feature type="region of interest" description="Disordered" evidence="1">
    <location>
        <begin position="1"/>
        <end position="23"/>
    </location>
</feature>
<evidence type="ECO:0000256" key="1">
    <source>
        <dbReference type="SAM" id="MobiDB-lite"/>
    </source>
</evidence>
<dbReference type="EMBL" id="CP017075">
    <property type="protein sequence ID" value="AOR78025.1"/>
    <property type="molecule type" value="Genomic_DNA"/>
</dbReference>
<dbReference type="KEGG" id="nre:BES08_15635"/>
<accession>A0A1D8A7E0</accession>
<organism evidence="2 3">
    <name type="scientific">Novosphingobium resinovorum</name>
    <dbReference type="NCBI Taxonomy" id="158500"/>
    <lineage>
        <taxon>Bacteria</taxon>
        <taxon>Pseudomonadati</taxon>
        <taxon>Pseudomonadota</taxon>
        <taxon>Alphaproteobacteria</taxon>
        <taxon>Sphingomonadales</taxon>
        <taxon>Sphingomonadaceae</taxon>
        <taxon>Novosphingobium</taxon>
    </lineage>
</organism>